<dbReference type="InterPro" id="IPR002591">
    <property type="entry name" value="Phosphodiest/P_Trfase"/>
</dbReference>
<sequence>MTLFSILKKTALILSLAFIPAPCMSQENKPYKSPKLVVGIVVDQMRYDYITRFYNRFGEGGFKRMIKEGYNFKNSHFNYVPTFTGPGHASIFTGTTPQNHGIMSNDWYDRLSKKVVYCVGDSLVKPVGSDSPFEKMSPRRLKTTTITDQNRLHTQMKGKTIGIGIKDRGAILPAGHTANGAYWFRGKDEGKWITSTYYRNELPGWVKRFNNSDQAASYLKVWNTLYDINTYTESGSDQNAFEKGFKGKKAVTFPYDLAKLKDQNGGFDIIKSSGYGNSLTADFAIAAIDGEQLGADDITDFLTVSFSSTDAVGHKFGVNSKEIQDTYLRLDQDLERFFKALDTKVGKGQYTVFLTSDHGAIHVPSYLKTLNIPSGYFNRYQLKSKINDFIKERFKADGLIENMSINQLFFNYKALRKHNIDRKELEDALLDYVILNEHIHKVYTRSQMESAQYTSGIGALLQNGFNQKYSGDVFFILNPSTISHSSSTAFKGSTHGSGMAYDTHVPLLFYGHGIKQGSTTLKTYITDIVPTISALLGIAFPNGATGDVLPFVLD</sequence>
<dbReference type="GO" id="GO:0046872">
    <property type="term" value="F:metal ion binding"/>
    <property type="evidence" value="ECO:0007669"/>
    <property type="project" value="UniProtKB-KW"/>
</dbReference>
<reference evidence="8 9" key="1">
    <citation type="submission" date="2018-01" db="EMBL/GenBank/DDBJ databases">
        <title>Complete genome sequence of Flavivirga eckloniae ECD14 isolated from seaweed Ecklonia cava.</title>
        <authorList>
            <person name="Lee J.H."/>
            <person name="Baik K.S."/>
            <person name="Seong C.N."/>
        </authorList>
    </citation>
    <scope>NUCLEOTIDE SEQUENCE [LARGE SCALE GENOMIC DNA]</scope>
    <source>
        <strain evidence="8 9">ECD14</strain>
    </source>
</reference>
<feature type="active site" description="Phosphothreonine intermediate" evidence="5">
    <location>
        <position position="84"/>
    </location>
</feature>
<protein>
    <submittedName>
        <fullName evidence="8">Alkaline phosphatase</fullName>
    </submittedName>
</protein>
<evidence type="ECO:0000256" key="7">
    <source>
        <dbReference type="SAM" id="SignalP"/>
    </source>
</evidence>
<keyword evidence="2 4" id="KW-0479">Metal-binding</keyword>
<feature type="chain" id="PRO_5014920998" evidence="7">
    <location>
        <begin position="26"/>
        <end position="554"/>
    </location>
</feature>
<dbReference type="SUPFAM" id="SSF53649">
    <property type="entry name" value="Alkaline phosphatase-like"/>
    <property type="match status" value="1"/>
</dbReference>
<evidence type="ECO:0000256" key="4">
    <source>
        <dbReference type="PIRNR" id="PIRNR031924"/>
    </source>
</evidence>
<keyword evidence="1 5" id="KW-0597">Phosphoprotein</keyword>
<keyword evidence="9" id="KW-1185">Reference proteome</keyword>
<dbReference type="PIRSF" id="PIRSF031924">
    <property type="entry name" value="Pi-irrepressible_AP"/>
    <property type="match status" value="1"/>
</dbReference>
<dbReference type="CDD" id="cd16016">
    <property type="entry name" value="AP-SPAP"/>
    <property type="match status" value="1"/>
</dbReference>
<dbReference type="Pfam" id="PF01663">
    <property type="entry name" value="Phosphodiest"/>
    <property type="match status" value="1"/>
</dbReference>
<proteinExistence type="predicted"/>
<dbReference type="EMBL" id="CP025791">
    <property type="protein sequence ID" value="AUP79111.1"/>
    <property type="molecule type" value="Genomic_DNA"/>
</dbReference>
<dbReference type="PANTHER" id="PTHR10151">
    <property type="entry name" value="ECTONUCLEOTIDE PYROPHOSPHATASE/PHOSPHODIESTERASE"/>
    <property type="match status" value="1"/>
</dbReference>
<name>A0A2K9PPW8_9FLAO</name>
<evidence type="ECO:0000256" key="3">
    <source>
        <dbReference type="ARBA" id="ARBA00022729"/>
    </source>
</evidence>
<dbReference type="Gene3D" id="3.30.1360.150">
    <property type="match status" value="1"/>
</dbReference>
<dbReference type="NCBIfam" id="NF042991">
    <property type="entry name" value="alk_phos_PafA"/>
    <property type="match status" value="1"/>
</dbReference>
<evidence type="ECO:0000313" key="8">
    <source>
        <dbReference type="EMBL" id="AUP79111.1"/>
    </source>
</evidence>
<feature type="binding site" evidence="6">
    <location>
        <position position="105"/>
    </location>
    <ligand>
        <name>substrate</name>
    </ligand>
</feature>
<feature type="binding site" evidence="6">
    <location>
        <begin position="166"/>
        <end position="168"/>
    </location>
    <ligand>
        <name>substrate</name>
    </ligand>
</feature>
<gene>
    <name evidence="8" type="ORF">C1H87_10535</name>
</gene>
<evidence type="ECO:0000256" key="2">
    <source>
        <dbReference type="ARBA" id="ARBA00022723"/>
    </source>
</evidence>
<evidence type="ECO:0000313" key="9">
    <source>
        <dbReference type="Proteomes" id="UP000235826"/>
    </source>
</evidence>
<dbReference type="GO" id="GO:0004035">
    <property type="term" value="F:alkaline phosphatase activity"/>
    <property type="evidence" value="ECO:0007669"/>
    <property type="project" value="InterPro"/>
</dbReference>
<evidence type="ECO:0000256" key="6">
    <source>
        <dbReference type="PIRSR" id="PIRSR031924-51"/>
    </source>
</evidence>
<dbReference type="AlphaFoldDB" id="A0A2K9PPW8"/>
<dbReference type="Proteomes" id="UP000235826">
    <property type="component" value="Chromosome"/>
</dbReference>
<evidence type="ECO:0000256" key="1">
    <source>
        <dbReference type="ARBA" id="ARBA00022553"/>
    </source>
</evidence>
<evidence type="ECO:0000256" key="5">
    <source>
        <dbReference type="PIRSR" id="PIRSR031924-50"/>
    </source>
</evidence>
<dbReference type="RefSeq" id="WP_102755766.1">
    <property type="nucleotide sequence ID" value="NZ_CP025791.1"/>
</dbReference>
<keyword evidence="3 7" id="KW-0732">Signal</keyword>
<dbReference type="OrthoDB" id="9766127at2"/>
<organism evidence="8 9">
    <name type="scientific">Flavivirga eckloniae</name>
    <dbReference type="NCBI Taxonomy" id="1803846"/>
    <lineage>
        <taxon>Bacteria</taxon>
        <taxon>Pseudomonadati</taxon>
        <taxon>Bacteroidota</taxon>
        <taxon>Flavobacteriia</taxon>
        <taxon>Flavobacteriales</taxon>
        <taxon>Flavobacteriaceae</taxon>
        <taxon>Flavivirga</taxon>
    </lineage>
</organism>
<dbReference type="InterPro" id="IPR017850">
    <property type="entry name" value="Alkaline_phosphatase_core_sf"/>
</dbReference>
<accession>A0A2K9PPW8</accession>
<dbReference type="InterPro" id="IPR026263">
    <property type="entry name" value="Alkaline_phosphatase_prok"/>
</dbReference>
<dbReference type="KEGG" id="fek:C1H87_10535"/>
<feature type="signal peptide" evidence="7">
    <location>
        <begin position="1"/>
        <end position="25"/>
    </location>
</feature>
<dbReference type="PANTHER" id="PTHR10151:SF120">
    <property type="entry name" value="BIS(5'-ADENOSYL)-TRIPHOSPHATASE"/>
    <property type="match status" value="1"/>
</dbReference>
<dbReference type="Gene3D" id="3.40.720.10">
    <property type="entry name" value="Alkaline Phosphatase, subunit A"/>
    <property type="match status" value="1"/>
</dbReference>